<dbReference type="Proteomes" id="UP000266861">
    <property type="component" value="Unassembled WGS sequence"/>
</dbReference>
<proteinExistence type="predicted"/>
<name>A0A397JD22_9GLOM</name>
<organism evidence="1 2">
    <name type="scientific">Diversispora epigaea</name>
    <dbReference type="NCBI Taxonomy" id="1348612"/>
    <lineage>
        <taxon>Eukaryota</taxon>
        <taxon>Fungi</taxon>
        <taxon>Fungi incertae sedis</taxon>
        <taxon>Mucoromycota</taxon>
        <taxon>Glomeromycotina</taxon>
        <taxon>Glomeromycetes</taxon>
        <taxon>Diversisporales</taxon>
        <taxon>Diversisporaceae</taxon>
        <taxon>Diversispora</taxon>
    </lineage>
</organism>
<protein>
    <submittedName>
        <fullName evidence="1">Uncharacterized protein</fullName>
    </submittedName>
</protein>
<evidence type="ECO:0000313" key="2">
    <source>
        <dbReference type="Proteomes" id="UP000266861"/>
    </source>
</evidence>
<sequence>MANGNENIQALNIVDYIIETIIIGIKLEREEGLVYNSKVVAPTEERRFLRNTAVFPPSCWWLFTGTIPQNTGLDRSHGYVTNCVMDSYFPVEQDAVIRHF</sequence>
<comment type="caution">
    <text evidence="1">The sequence shown here is derived from an EMBL/GenBank/DDBJ whole genome shotgun (WGS) entry which is preliminary data.</text>
</comment>
<keyword evidence="2" id="KW-1185">Reference proteome</keyword>
<gene>
    <name evidence="1" type="ORF">Glove_103g140</name>
</gene>
<reference evidence="1 2" key="1">
    <citation type="submission" date="2018-08" db="EMBL/GenBank/DDBJ databases">
        <title>Genome and evolution of the arbuscular mycorrhizal fungus Diversispora epigaea (formerly Glomus versiforme) and its bacterial endosymbionts.</title>
        <authorList>
            <person name="Sun X."/>
            <person name="Fei Z."/>
            <person name="Harrison M."/>
        </authorList>
    </citation>
    <scope>NUCLEOTIDE SEQUENCE [LARGE SCALE GENOMIC DNA]</scope>
    <source>
        <strain evidence="1 2">IT104</strain>
    </source>
</reference>
<evidence type="ECO:0000313" key="1">
    <source>
        <dbReference type="EMBL" id="RHZ82883.1"/>
    </source>
</evidence>
<dbReference type="EMBL" id="PQFF01000096">
    <property type="protein sequence ID" value="RHZ82883.1"/>
    <property type="molecule type" value="Genomic_DNA"/>
</dbReference>
<accession>A0A397JD22</accession>
<dbReference type="AlphaFoldDB" id="A0A397JD22"/>